<comment type="caution">
    <text evidence="1">The sequence shown here is derived from an EMBL/GenBank/DDBJ whole genome shotgun (WGS) entry which is preliminary data.</text>
</comment>
<keyword evidence="2" id="KW-1185">Reference proteome</keyword>
<name>A0ABN3IK55_9ACTN</name>
<sequence>MRPEGARDRIDVRLRRVGVINHTRPAPREAPEAPPRPGYPAAFFAATTASKTCRFGTPAS</sequence>
<gene>
    <name evidence="1" type="ORF">GCM10010255_48000</name>
</gene>
<organism evidence="1 2">
    <name type="scientific">Streptomyces coeruleofuscus</name>
    <dbReference type="NCBI Taxonomy" id="66879"/>
    <lineage>
        <taxon>Bacteria</taxon>
        <taxon>Bacillati</taxon>
        <taxon>Actinomycetota</taxon>
        <taxon>Actinomycetes</taxon>
        <taxon>Kitasatosporales</taxon>
        <taxon>Streptomycetaceae</taxon>
        <taxon>Streptomyces</taxon>
    </lineage>
</organism>
<evidence type="ECO:0000313" key="1">
    <source>
        <dbReference type="EMBL" id="GAA2407171.1"/>
    </source>
</evidence>
<proteinExistence type="predicted"/>
<dbReference type="EMBL" id="BAAASE010000006">
    <property type="protein sequence ID" value="GAA2407171.1"/>
    <property type="molecule type" value="Genomic_DNA"/>
</dbReference>
<dbReference type="Proteomes" id="UP001499986">
    <property type="component" value="Unassembled WGS sequence"/>
</dbReference>
<accession>A0ABN3IK55</accession>
<evidence type="ECO:0000313" key="2">
    <source>
        <dbReference type="Proteomes" id="UP001499986"/>
    </source>
</evidence>
<protein>
    <submittedName>
        <fullName evidence="1">Uncharacterized protein</fullName>
    </submittedName>
</protein>
<reference evidence="1 2" key="1">
    <citation type="journal article" date="2019" name="Int. J. Syst. Evol. Microbiol.">
        <title>The Global Catalogue of Microorganisms (GCM) 10K type strain sequencing project: providing services to taxonomists for standard genome sequencing and annotation.</title>
        <authorList>
            <consortium name="The Broad Institute Genomics Platform"/>
            <consortium name="The Broad Institute Genome Sequencing Center for Infectious Disease"/>
            <person name="Wu L."/>
            <person name="Ma J."/>
        </authorList>
    </citation>
    <scope>NUCLEOTIDE SEQUENCE [LARGE SCALE GENOMIC DNA]</scope>
    <source>
        <strain evidence="1 2">JCM 4358</strain>
    </source>
</reference>